<evidence type="ECO:0008006" key="3">
    <source>
        <dbReference type="Google" id="ProtNLM"/>
    </source>
</evidence>
<gene>
    <name evidence="1" type="ORF">HMPREF3222_02698</name>
</gene>
<accession>A0A133MTS9</accession>
<dbReference type="RefSeq" id="WP_060796566.1">
    <property type="nucleotide sequence ID" value="NZ_CATNXM010000001.1"/>
</dbReference>
<proteinExistence type="predicted"/>
<comment type="caution">
    <text evidence="1">The sequence shown here is derived from an EMBL/GenBank/DDBJ whole genome shotgun (WGS) entry which is preliminary data.</text>
</comment>
<dbReference type="EMBL" id="LRPU01000164">
    <property type="protein sequence ID" value="KXA07445.1"/>
    <property type="molecule type" value="Genomic_DNA"/>
</dbReference>
<dbReference type="AlphaFoldDB" id="A0A133MTS9"/>
<evidence type="ECO:0000313" key="2">
    <source>
        <dbReference type="Proteomes" id="UP000070646"/>
    </source>
</evidence>
<dbReference type="PATRIC" id="fig|1502.174.peg.2722"/>
<reference evidence="1 2" key="1">
    <citation type="submission" date="2016-01" db="EMBL/GenBank/DDBJ databases">
        <authorList>
            <person name="Oliw E.H."/>
        </authorList>
    </citation>
    <scope>NUCLEOTIDE SEQUENCE [LARGE SCALE GENOMIC DNA]</scope>
    <source>
        <strain evidence="1 2">MJR7757A</strain>
    </source>
</reference>
<dbReference type="Proteomes" id="UP000070646">
    <property type="component" value="Unassembled WGS sequence"/>
</dbReference>
<sequence>MIVKKKLTHRDGKSLEMKQRKMRLTEEENAKLDEILDKTGLNLRDLMAELIEDKWMEEVNNA</sequence>
<organism evidence="1 2">
    <name type="scientific">Clostridium perfringens</name>
    <dbReference type="NCBI Taxonomy" id="1502"/>
    <lineage>
        <taxon>Bacteria</taxon>
        <taxon>Bacillati</taxon>
        <taxon>Bacillota</taxon>
        <taxon>Clostridia</taxon>
        <taxon>Eubacteriales</taxon>
        <taxon>Clostridiaceae</taxon>
        <taxon>Clostridium</taxon>
    </lineage>
</organism>
<evidence type="ECO:0000313" key="1">
    <source>
        <dbReference type="EMBL" id="KXA07445.1"/>
    </source>
</evidence>
<name>A0A133MTS9_CLOPF</name>
<protein>
    <recommendedName>
        <fullName evidence="3">CopG family transcriptional regulator</fullName>
    </recommendedName>
</protein>